<protein>
    <submittedName>
        <fullName evidence="1">Uncharacterized protein</fullName>
    </submittedName>
</protein>
<dbReference type="EMBL" id="GGEC01003792">
    <property type="protein sequence ID" value="MBW84275.1"/>
    <property type="molecule type" value="Transcribed_RNA"/>
</dbReference>
<organism evidence="1">
    <name type="scientific">Rhizophora mucronata</name>
    <name type="common">Asiatic mangrove</name>
    <dbReference type="NCBI Taxonomy" id="61149"/>
    <lineage>
        <taxon>Eukaryota</taxon>
        <taxon>Viridiplantae</taxon>
        <taxon>Streptophyta</taxon>
        <taxon>Embryophyta</taxon>
        <taxon>Tracheophyta</taxon>
        <taxon>Spermatophyta</taxon>
        <taxon>Magnoliopsida</taxon>
        <taxon>eudicotyledons</taxon>
        <taxon>Gunneridae</taxon>
        <taxon>Pentapetalae</taxon>
        <taxon>rosids</taxon>
        <taxon>fabids</taxon>
        <taxon>Malpighiales</taxon>
        <taxon>Rhizophoraceae</taxon>
        <taxon>Rhizophora</taxon>
    </lineage>
</organism>
<reference evidence="1" key="1">
    <citation type="submission" date="2018-02" db="EMBL/GenBank/DDBJ databases">
        <title>Rhizophora mucronata_Transcriptome.</title>
        <authorList>
            <person name="Meera S.P."/>
            <person name="Sreeshan A."/>
            <person name="Augustine A."/>
        </authorList>
    </citation>
    <scope>NUCLEOTIDE SEQUENCE</scope>
    <source>
        <tissue evidence="1">Leaf</tissue>
    </source>
</reference>
<evidence type="ECO:0000313" key="1">
    <source>
        <dbReference type="EMBL" id="MBW84275.1"/>
    </source>
</evidence>
<dbReference type="AlphaFoldDB" id="A0A2P2ISS1"/>
<proteinExistence type="predicted"/>
<name>A0A2P2ISS1_RHIMU</name>
<accession>A0A2P2ISS1</accession>
<sequence>MKILLFDSKILNTSTVKYPKGVIFAEINERKKPIMCKLHDTENQIAYIQRDGQHTCIQNEASMHGTYFKQ</sequence>